<dbReference type="SUPFAM" id="SSF116726">
    <property type="entry name" value="TrkA C-terminal domain-like"/>
    <property type="match status" value="1"/>
</dbReference>
<proteinExistence type="predicted"/>
<feature type="domain" description="RCK C-terminal" evidence="3">
    <location>
        <begin position="327"/>
        <end position="411"/>
    </location>
</feature>
<feature type="transmembrane region" description="Helical" evidence="2">
    <location>
        <begin position="12"/>
        <end position="33"/>
    </location>
</feature>
<dbReference type="InterPro" id="IPR058480">
    <property type="entry name" value="DUF8167_N"/>
</dbReference>
<keyword evidence="2" id="KW-0812">Transmembrane</keyword>
<dbReference type="Pfam" id="PF02080">
    <property type="entry name" value="TrkA_C"/>
    <property type="match status" value="1"/>
</dbReference>
<evidence type="ECO:0000256" key="2">
    <source>
        <dbReference type="SAM" id="Phobius"/>
    </source>
</evidence>
<dbReference type="Gene3D" id="3.30.70.1450">
    <property type="entry name" value="Regulator of K+ conductance, C-terminal domain"/>
    <property type="match status" value="1"/>
</dbReference>
<protein>
    <submittedName>
        <fullName evidence="4">TrkA, K+ transport system, NAD-binding component</fullName>
    </submittedName>
</protein>
<dbReference type="InterPro" id="IPR058603">
    <property type="entry name" value="DUF8167_2nd"/>
</dbReference>
<dbReference type="GO" id="GO:0008324">
    <property type="term" value="F:monoatomic cation transmembrane transporter activity"/>
    <property type="evidence" value="ECO:0007669"/>
    <property type="project" value="InterPro"/>
</dbReference>
<gene>
    <name evidence="4" type="primary">trkA4</name>
    <name evidence="4" type="ORF">HSEST_1493</name>
</gene>
<dbReference type="GO" id="GO:0006813">
    <property type="term" value="P:potassium ion transport"/>
    <property type="evidence" value="ECO:0007669"/>
    <property type="project" value="InterPro"/>
</dbReference>
<reference evidence="4 5" key="1">
    <citation type="submission" date="2020-11" db="EMBL/GenBank/DDBJ databases">
        <title>Carbohydrate-dependent, anaerobic sulfur respiration: A novel catabolism in halophilic archaea.</title>
        <authorList>
            <person name="Sorokin D.Y."/>
            <person name="Messina E."/>
            <person name="Smedile F."/>
            <person name="La Cono V."/>
            <person name="Hallsworth J.E."/>
            <person name="Yakimov M.M."/>
        </authorList>
    </citation>
    <scope>NUCLEOTIDE SEQUENCE [LARGE SCALE GENOMIC DNA]</scope>
    <source>
        <strain evidence="4 5">HSR-Est</strain>
    </source>
</reference>
<dbReference type="PROSITE" id="PS51202">
    <property type="entry name" value="RCK_C"/>
    <property type="match status" value="1"/>
</dbReference>
<feature type="region of interest" description="Disordered" evidence="1">
    <location>
        <begin position="248"/>
        <end position="295"/>
    </location>
</feature>
<name>A0A897NQG3_9EURY</name>
<dbReference type="InterPro" id="IPR058604">
    <property type="entry name" value="DUF8167_3rd"/>
</dbReference>
<keyword evidence="2" id="KW-0472">Membrane</keyword>
<dbReference type="RefSeq" id="WP_229120284.1">
    <property type="nucleotide sequence ID" value="NZ_CP064791.1"/>
</dbReference>
<dbReference type="GeneID" id="68858131"/>
<dbReference type="Pfam" id="PF26501">
    <property type="entry name" value="DUF8167"/>
    <property type="match status" value="1"/>
</dbReference>
<sequence length="411" mass="43012">MEPLPVAIVYGLYLGVLTGIIPALVSGVLGFLFKYVTGVTLPGFGVVVLAVALAGINGGLLALADPTILASTNAPTVTTGLLVVMMMSLYAHAKGDQLGASVPRRLSLRALGERTLSADLVEMVGGRNEIRIRVTGDVADIEGYPPLPEHLRAAIRDSDWRLPADLQVSELEARLAERLRTEFELGDVSASIDESGSASVAAAPPLSGLSRRLEGNRKAVSVNALVPTGLARGDLVVAVTPDGRVRGEVVSARSTRPDADETAAAIPAEQTPTGAETPAELAPARAPTTGGGDGQVTLAVAGSDVETLLRADGATVIVESRGVRREYEVLSLLRRAGKRFRRLTVRSESELDGVTLDEADVRDRYGVAVLAARTGDGWQFAPKGTRRLAAGDELFAVGSRDALDRFGEVVA</sequence>
<dbReference type="Pfam" id="PF26502">
    <property type="entry name" value="DUF8167_2nd"/>
    <property type="match status" value="1"/>
</dbReference>
<dbReference type="Pfam" id="PF26503">
    <property type="entry name" value="DUF8167_3rd"/>
    <property type="match status" value="1"/>
</dbReference>
<feature type="transmembrane region" description="Helical" evidence="2">
    <location>
        <begin position="39"/>
        <end position="64"/>
    </location>
</feature>
<keyword evidence="2" id="KW-1133">Transmembrane helix</keyword>
<evidence type="ECO:0000313" key="5">
    <source>
        <dbReference type="Proteomes" id="UP000663292"/>
    </source>
</evidence>
<accession>A0A897NQG3</accession>
<organism evidence="4 5">
    <name type="scientific">Halapricum desulfuricans</name>
    <dbReference type="NCBI Taxonomy" id="2841257"/>
    <lineage>
        <taxon>Archaea</taxon>
        <taxon>Methanobacteriati</taxon>
        <taxon>Methanobacteriota</taxon>
        <taxon>Stenosarchaea group</taxon>
        <taxon>Halobacteria</taxon>
        <taxon>Halobacteriales</taxon>
        <taxon>Haloarculaceae</taxon>
        <taxon>Halapricum</taxon>
    </lineage>
</organism>
<dbReference type="InterPro" id="IPR036721">
    <property type="entry name" value="RCK_C_sf"/>
</dbReference>
<evidence type="ECO:0000259" key="3">
    <source>
        <dbReference type="PROSITE" id="PS51202"/>
    </source>
</evidence>
<feature type="transmembrane region" description="Helical" evidence="2">
    <location>
        <begin position="76"/>
        <end position="93"/>
    </location>
</feature>
<dbReference type="EMBL" id="CP064791">
    <property type="protein sequence ID" value="QSG15022.1"/>
    <property type="molecule type" value="Genomic_DNA"/>
</dbReference>
<dbReference type="InterPro" id="IPR006037">
    <property type="entry name" value="RCK_C"/>
</dbReference>
<dbReference type="AlphaFoldDB" id="A0A897NQG3"/>
<evidence type="ECO:0000313" key="4">
    <source>
        <dbReference type="EMBL" id="QSG15022.1"/>
    </source>
</evidence>
<evidence type="ECO:0000256" key="1">
    <source>
        <dbReference type="SAM" id="MobiDB-lite"/>
    </source>
</evidence>
<dbReference type="Proteomes" id="UP000663292">
    <property type="component" value="Chromosome"/>
</dbReference>
<keyword evidence="5" id="KW-1185">Reference proteome</keyword>